<dbReference type="InterPro" id="IPR029044">
    <property type="entry name" value="Nucleotide-diphossugar_trans"/>
</dbReference>
<name>A0AAP2QGY5_9FIRM</name>
<evidence type="ECO:0000313" key="2">
    <source>
        <dbReference type="EMBL" id="MCB6961952.1"/>
    </source>
</evidence>
<dbReference type="AlphaFoldDB" id="A0AAP2QGY5"/>
<evidence type="ECO:0000313" key="3">
    <source>
        <dbReference type="Proteomes" id="UP001197741"/>
    </source>
</evidence>
<gene>
    <name evidence="1" type="ORF">LIZ56_13790</name>
    <name evidence="2" type="ORF">LIZ82_13810</name>
</gene>
<dbReference type="Proteomes" id="UP001197684">
    <property type="component" value="Unassembled WGS sequence"/>
</dbReference>
<accession>A0AAP2QGY5</accession>
<dbReference type="SUPFAM" id="SSF53448">
    <property type="entry name" value="Nucleotide-diphospho-sugar transferases"/>
    <property type="match status" value="1"/>
</dbReference>
<organism evidence="2 3">
    <name type="scientific">Agathobacter rectalis</name>
    <dbReference type="NCBI Taxonomy" id="39491"/>
    <lineage>
        <taxon>Bacteria</taxon>
        <taxon>Bacillati</taxon>
        <taxon>Bacillota</taxon>
        <taxon>Clostridia</taxon>
        <taxon>Lachnospirales</taxon>
        <taxon>Lachnospiraceae</taxon>
        <taxon>Agathobacter</taxon>
    </lineage>
</organism>
<evidence type="ECO:0008006" key="4">
    <source>
        <dbReference type="Google" id="ProtNLM"/>
    </source>
</evidence>
<evidence type="ECO:0000313" key="1">
    <source>
        <dbReference type="EMBL" id="MCB6939471.1"/>
    </source>
</evidence>
<reference evidence="2" key="1">
    <citation type="submission" date="2021-10" db="EMBL/GenBank/DDBJ databases">
        <title>Collection of gut derived symbiotic bacterial strains cultured from healthy donors.</title>
        <authorList>
            <person name="Lin H."/>
            <person name="Littmann E."/>
            <person name="Kohout C."/>
            <person name="Pamer E.G."/>
        </authorList>
    </citation>
    <scope>NUCLEOTIDE SEQUENCE</scope>
    <source>
        <strain evidence="2">DFI.7.28A</strain>
        <strain evidence="1">DFI.9.42</strain>
    </source>
</reference>
<protein>
    <recommendedName>
        <fullName evidence="4">Acylneuraminate cytidylyltransferase</fullName>
    </recommendedName>
</protein>
<dbReference type="EMBL" id="JAJCJK010000029">
    <property type="protein sequence ID" value="MCB6939471.1"/>
    <property type="molecule type" value="Genomic_DNA"/>
</dbReference>
<dbReference type="EMBL" id="JAJCJQ010000028">
    <property type="protein sequence ID" value="MCB6961952.1"/>
    <property type="molecule type" value="Genomic_DNA"/>
</dbReference>
<dbReference type="Proteomes" id="UP001197741">
    <property type="component" value="Unassembled WGS sequence"/>
</dbReference>
<dbReference type="Gene3D" id="3.90.550.10">
    <property type="entry name" value="Spore Coat Polysaccharide Biosynthesis Protein SpsA, Chain A"/>
    <property type="match status" value="1"/>
</dbReference>
<proteinExistence type="predicted"/>
<sequence length="64" mass="7178">MKTVALIPIKLGSKRVPGKNIKPFFDGTPLMHFIQRACLDAKTIDEVDVYCSDEAVQEYILPGR</sequence>
<dbReference type="RefSeq" id="WP_306781171.1">
    <property type="nucleotide sequence ID" value="NZ_DAWECY010000012.1"/>
</dbReference>
<dbReference type="Pfam" id="PF02348">
    <property type="entry name" value="CTP_transf_3"/>
    <property type="match status" value="1"/>
</dbReference>
<dbReference type="InterPro" id="IPR003329">
    <property type="entry name" value="Cytidylyl_trans"/>
</dbReference>
<comment type="caution">
    <text evidence="2">The sequence shown here is derived from an EMBL/GenBank/DDBJ whole genome shotgun (WGS) entry which is preliminary data.</text>
</comment>